<sequence>MPDDPTCYGTERAVNKLRRQEPKSDLGDIFINVRIVGCYIIHRPSQVEAAPQSCVSPSSSST</sequence>
<evidence type="ECO:0000313" key="2">
    <source>
        <dbReference type="Proteomes" id="UP000054018"/>
    </source>
</evidence>
<reference evidence="2" key="2">
    <citation type="submission" date="2015-01" db="EMBL/GenBank/DDBJ databases">
        <title>Evolutionary Origins and Diversification of the Mycorrhizal Mutualists.</title>
        <authorList>
            <consortium name="DOE Joint Genome Institute"/>
            <consortium name="Mycorrhizal Genomics Consortium"/>
            <person name="Kohler A."/>
            <person name="Kuo A."/>
            <person name="Nagy L.G."/>
            <person name="Floudas D."/>
            <person name="Copeland A."/>
            <person name="Barry K.W."/>
            <person name="Cichocki N."/>
            <person name="Veneault-Fourrey C."/>
            <person name="LaButti K."/>
            <person name="Lindquist E.A."/>
            <person name="Lipzen A."/>
            <person name="Lundell T."/>
            <person name="Morin E."/>
            <person name="Murat C."/>
            <person name="Riley R."/>
            <person name="Ohm R."/>
            <person name="Sun H."/>
            <person name="Tunlid A."/>
            <person name="Henrissat B."/>
            <person name="Grigoriev I.V."/>
            <person name="Hibbett D.S."/>
            <person name="Martin F."/>
        </authorList>
    </citation>
    <scope>NUCLEOTIDE SEQUENCE [LARGE SCALE GENOMIC DNA]</scope>
    <source>
        <strain evidence="2">441</strain>
    </source>
</reference>
<evidence type="ECO:0000313" key="1">
    <source>
        <dbReference type="EMBL" id="KIK27211.1"/>
    </source>
</evidence>
<dbReference type="Proteomes" id="UP000054018">
    <property type="component" value="Unassembled WGS sequence"/>
</dbReference>
<accession>A0A0C9ZD36</accession>
<organism evidence="1 2">
    <name type="scientific">Pisolithus microcarpus 441</name>
    <dbReference type="NCBI Taxonomy" id="765257"/>
    <lineage>
        <taxon>Eukaryota</taxon>
        <taxon>Fungi</taxon>
        <taxon>Dikarya</taxon>
        <taxon>Basidiomycota</taxon>
        <taxon>Agaricomycotina</taxon>
        <taxon>Agaricomycetes</taxon>
        <taxon>Agaricomycetidae</taxon>
        <taxon>Boletales</taxon>
        <taxon>Sclerodermatineae</taxon>
        <taxon>Pisolithaceae</taxon>
        <taxon>Pisolithus</taxon>
    </lineage>
</organism>
<dbReference type="AlphaFoldDB" id="A0A0C9ZD36"/>
<keyword evidence="2" id="KW-1185">Reference proteome</keyword>
<name>A0A0C9ZD36_9AGAM</name>
<dbReference type="EMBL" id="KN833697">
    <property type="protein sequence ID" value="KIK27211.1"/>
    <property type="molecule type" value="Genomic_DNA"/>
</dbReference>
<dbReference type="HOGENOM" id="CLU_2905019_0_0_1"/>
<protein>
    <submittedName>
        <fullName evidence="1">Uncharacterized protein</fullName>
    </submittedName>
</protein>
<reference evidence="1 2" key="1">
    <citation type="submission" date="2014-04" db="EMBL/GenBank/DDBJ databases">
        <authorList>
            <consortium name="DOE Joint Genome Institute"/>
            <person name="Kuo A."/>
            <person name="Kohler A."/>
            <person name="Costa M.D."/>
            <person name="Nagy L.G."/>
            <person name="Floudas D."/>
            <person name="Copeland A."/>
            <person name="Barry K.W."/>
            <person name="Cichocki N."/>
            <person name="Veneault-Fourrey C."/>
            <person name="LaButti K."/>
            <person name="Lindquist E.A."/>
            <person name="Lipzen A."/>
            <person name="Lundell T."/>
            <person name="Morin E."/>
            <person name="Murat C."/>
            <person name="Sun H."/>
            <person name="Tunlid A."/>
            <person name="Henrissat B."/>
            <person name="Grigoriev I.V."/>
            <person name="Hibbett D.S."/>
            <person name="Martin F."/>
            <person name="Nordberg H.P."/>
            <person name="Cantor M.N."/>
            <person name="Hua S.X."/>
        </authorList>
    </citation>
    <scope>NUCLEOTIDE SEQUENCE [LARGE SCALE GENOMIC DNA]</scope>
    <source>
        <strain evidence="1 2">441</strain>
    </source>
</reference>
<gene>
    <name evidence="1" type="ORF">PISMIDRAFT_675067</name>
</gene>
<proteinExistence type="predicted"/>